<protein>
    <submittedName>
        <fullName evidence="1">Uncharacterized protein</fullName>
    </submittedName>
</protein>
<organism evidence="1 2">
    <name type="scientific">Eleginops maclovinus</name>
    <name type="common">Patagonian blennie</name>
    <name type="synonym">Eleginus maclovinus</name>
    <dbReference type="NCBI Taxonomy" id="56733"/>
    <lineage>
        <taxon>Eukaryota</taxon>
        <taxon>Metazoa</taxon>
        <taxon>Chordata</taxon>
        <taxon>Craniata</taxon>
        <taxon>Vertebrata</taxon>
        <taxon>Euteleostomi</taxon>
        <taxon>Actinopterygii</taxon>
        <taxon>Neopterygii</taxon>
        <taxon>Teleostei</taxon>
        <taxon>Neoteleostei</taxon>
        <taxon>Acanthomorphata</taxon>
        <taxon>Eupercaria</taxon>
        <taxon>Perciformes</taxon>
        <taxon>Notothenioidei</taxon>
        <taxon>Eleginopidae</taxon>
        <taxon>Eleginops</taxon>
    </lineage>
</organism>
<accession>A0AAN8AAU0</accession>
<evidence type="ECO:0000313" key="1">
    <source>
        <dbReference type="EMBL" id="KAK5853198.1"/>
    </source>
</evidence>
<dbReference type="AlphaFoldDB" id="A0AAN8AAU0"/>
<evidence type="ECO:0000313" key="2">
    <source>
        <dbReference type="Proteomes" id="UP001346869"/>
    </source>
</evidence>
<gene>
    <name evidence="1" type="ORF">PBY51_007007</name>
</gene>
<proteinExistence type="predicted"/>
<dbReference type="EMBL" id="JAUZQC010000020">
    <property type="protein sequence ID" value="KAK5853198.1"/>
    <property type="molecule type" value="Genomic_DNA"/>
</dbReference>
<reference evidence="1 2" key="2">
    <citation type="journal article" date="2023" name="Mol. Biol. Evol.">
        <title>Genomics of Secondarily Temperate Adaptation in the Only Non-Antarctic Icefish.</title>
        <authorList>
            <person name="Rivera-Colon A.G."/>
            <person name="Rayamajhi N."/>
            <person name="Minhas B.F."/>
            <person name="Madrigal G."/>
            <person name="Bilyk K.T."/>
            <person name="Yoon V."/>
            <person name="Hune M."/>
            <person name="Gregory S."/>
            <person name="Cheng C.H.C."/>
            <person name="Catchen J.M."/>
        </authorList>
    </citation>
    <scope>NUCLEOTIDE SEQUENCE [LARGE SCALE GENOMIC DNA]</scope>
    <source>
        <strain evidence="1">JMC-PN-2008</strain>
    </source>
</reference>
<comment type="caution">
    <text evidence="1">The sequence shown here is derived from an EMBL/GenBank/DDBJ whole genome shotgun (WGS) entry which is preliminary data.</text>
</comment>
<dbReference type="Proteomes" id="UP001346869">
    <property type="component" value="Unassembled WGS sequence"/>
</dbReference>
<keyword evidence="2" id="KW-1185">Reference proteome</keyword>
<reference evidence="1 2" key="1">
    <citation type="journal article" date="2023" name="Genes (Basel)">
        <title>Chromosome-Level Genome Assembly and Circadian Gene Repertoire of the Patagonia Blennie Eleginops maclovinus-The Closest Ancestral Proxy of Antarctic Cryonotothenioids.</title>
        <authorList>
            <person name="Cheng C.C."/>
            <person name="Rivera-Colon A.G."/>
            <person name="Minhas B.F."/>
            <person name="Wilson L."/>
            <person name="Rayamajhi N."/>
            <person name="Vargas-Chacoff L."/>
            <person name="Catchen J.M."/>
        </authorList>
    </citation>
    <scope>NUCLEOTIDE SEQUENCE [LARGE SCALE GENOMIC DNA]</scope>
    <source>
        <strain evidence="1">JMC-PN-2008</strain>
    </source>
</reference>
<name>A0AAN8AAU0_ELEMC</name>
<sequence length="94" mass="10898">MSRLQTLKVLLTPACEQTHLADFTLTVPPPLYLSERGVFYSRRSLIWFIPLHKEFLGIAHQQKTLNQEQGNDHSRRVWRNIMGAVRAGGPKSWR</sequence>